<protein>
    <submittedName>
        <fullName evidence="1">Uncharacterized protein</fullName>
    </submittedName>
</protein>
<comment type="caution">
    <text evidence="1">The sequence shown here is derived from an EMBL/GenBank/DDBJ whole genome shotgun (WGS) entry which is preliminary data.</text>
</comment>
<gene>
    <name evidence="1" type="ORF">ACFPIJ_46385</name>
</gene>
<sequence>MHFVALSLTLRAAVDVDPEVLVGILWAHATSEDGLQHVRARAGPGRVDVAFFLTASTPTDAFGAARRLCQRAISASALLSGTEIRTFSGRDQEYEC</sequence>
<accession>A0ABV9WD74</accession>
<dbReference type="Proteomes" id="UP001595912">
    <property type="component" value="Unassembled WGS sequence"/>
</dbReference>
<evidence type="ECO:0000313" key="1">
    <source>
        <dbReference type="EMBL" id="MFC5005253.1"/>
    </source>
</evidence>
<organism evidence="1 2">
    <name type="scientific">Dactylosporangium cerinum</name>
    <dbReference type="NCBI Taxonomy" id="1434730"/>
    <lineage>
        <taxon>Bacteria</taxon>
        <taxon>Bacillati</taxon>
        <taxon>Actinomycetota</taxon>
        <taxon>Actinomycetes</taxon>
        <taxon>Micromonosporales</taxon>
        <taxon>Micromonosporaceae</taxon>
        <taxon>Dactylosporangium</taxon>
    </lineage>
</organism>
<reference evidence="2" key="1">
    <citation type="journal article" date="2019" name="Int. J. Syst. Evol. Microbiol.">
        <title>The Global Catalogue of Microorganisms (GCM) 10K type strain sequencing project: providing services to taxonomists for standard genome sequencing and annotation.</title>
        <authorList>
            <consortium name="The Broad Institute Genomics Platform"/>
            <consortium name="The Broad Institute Genome Sequencing Center for Infectious Disease"/>
            <person name="Wu L."/>
            <person name="Ma J."/>
        </authorList>
    </citation>
    <scope>NUCLEOTIDE SEQUENCE [LARGE SCALE GENOMIC DNA]</scope>
    <source>
        <strain evidence="2">CGMCC 4.7152</strain>
    </source>
</reference>
<dbReference type="EMBL" id="JBHSIU010000070">
    <property type="protein sequence ID" value="MFC5005253.1"/>
    <property type="molecule type" value="Genomic_DNA"/>
</dbReference>
<keyword evidence="2" id="KW-1185">Reference proteome</keyword>
<dbReference type="RefSeq" id="WP_380125900.1">
    <property type="nucleotide sequence ID" value="NZ_JBHSIU010000070.1"/>
</dbReference>
<proteinExistence type="predicted"/>
<name>A0ABV9WD74_9ACTN</name>
<evidence type="ECO:0000313" key="2">
    <source>
        <dbReference type="Proteomes" id="UP001595912"/>
    </source>
</evidence>